<keyword evidence="6" id="KW-1185">Reference proteome</keyword>
<feature type="compositionally biased region" description="Low complexity" evidence="3">
    <location>
        <begin position="148"/>
        <end position="159"/>
    </location>
</feature>
<feature type="compositionally biased region" description="Pro residues" evidence="3">
    <location>
        <begin position="160"/>
        <end position="170"/>
    </location>
</feature>
<dbReference type="InterPro" id="IPR007699">
    <property type="entry name" value="SGS_dom"/>
</dbReference>
<dbReference type="PROSITE" id="PS51203">
    <property type="entry name" value="CS"/>
    <property type="match status" value="1"/>
</dbReference>
<dbReference type="SMART" id="SM00028">
    <property type="entry name" value="TPR"/>
    <property type="match status" value="3"/>
</dbReference>
<evidence type="ECO:0000259" key="5">
    <source>
        <dbReference type="PROSITE" id="PS51203"/>
    </source>
</evidence>
<dbReference type="Pfam" id="PF05002">
    <property type="entry name" value="SGS"/>
    <property type="match status" value="1"/>
</dbReference>
<dbReference type="InterPro" id="IPR008978">
    <property type="entry name" value="HSP20-like_chaperone"/>
</dbReference>
<dbReference type="PROSITE" id="PS51048">
    <property type="entry name" value="SGS"/>
    <property type="match status" value="1"/>
</dbReference>
<proteinExistence type="inferred from homology"/>
<feature type="domain" description="SGS" evidence="4">
    <location>
        <begin position="282"/>
        <end position="373"/>
    </location>
</feature>
<evidence type="ECO:0000256" key="1">
    <source>
        <dbReference type="ARBA" id="ARBA00008509"/>
    </source>
</evidence>
<dbReference type="SUPFAM" id="SSF48452">
    <property type="entry name" value="TPR-like"/>
    <property type="match status" value="1"/>
</dbReference>
<dbReference type="InterPro" id="IPR011990">
    <property type="entry name" value="TPR-like_helical_dom_sf"/>
</dbReference>
<reference evidence="7" key="1">
    <citation type="submission" date="2025-08" db="UniProtKB">
        <authorList>
            <consortium name="RefSeq"/>
        </authorList>
    </citation>
    <scope>IDENTIFICATION</scope>
    <source>
        <tissue evidence="7">Testes</tissue>
    </source>
</reference>
<keyword evidence="2" id="KW-0802">TPR repeat</keyword>
<dbReference type="InterPro" id="IPR044563">
    <property type="entry name" value="Sgt1-like"/>
</dbReference>
<feature type="domain" description="CS" evidence="5">
    <location>
        <begin position="170"/>
        <end position="259"/>
    </location>
</feature>
<dbReference type="InterPro" id="IPR007052">
    <property type="entry name" value="CS_dom"/>
</dbReference>
<dbReference type="Gene3D" id="1.25.40.10">
    <property type="entry name" value="Tetratricopeptide repeat domain"/>
    <property type="match status" value="1"/>
</dbReference>
<evidence type="ECO:0000256" key="3">
    <source>
        <dbReference type="SAM" id="MobiDB-lite"/>
    </source>
</evidence>
<evidence type="ECO:0000256" key="2">
    <source>
        <dbReference type="PROSITE-ProRule" id="PRU00339"/>
    </source>
</evidence>
<sequence>MAEVFSKANESFVDENYEEAIKLYTEAIEQDDQPDYFIKRAQAYIKLEQYSEAINDAQKAIDKEPRNSKAYLRKGIAYFYLEKYVKAKESFLEGQNLDPSDSSFKMWIRKCEAELDLEKVEETGSTTAGQPIVGIANGSVETGTSGDVSSSTPEPHSSSPTPPQPQPVSPPKIRHDWYQTEAQVVISIMIKNAKKDNVKVEYTDNTVTANVTLPSGNDYTLHLNLAHPIIAEKSITRVFATKIELKLKKADGLRWTSLEGEAGVKLKQMTKEAVEASSVTKKYPSSSHHSTDWDKLARDVEEEEKNEKPEGDAALNKLFQQIYRDGNDEVRKAMNKSFMESGGTVLSTNWNEVGEKKVGVKPPDGMEWKKYDK</sequence>
<accession>A0ABM0GJZ0</accession>
<gene>
    <name evidence="7" type="primary">LOC100367860</name>
</gene>
<dbReference type="RefSeq" id="XP_002731519.2">
    <property type="nucleotide sequence ID" value="XM_002731473.2"/>
</dbReference>
<comment type="similarity">
    <text evidence="1">Belongs to the SGT1 family.</text>
</comment>
<dbReference type="Proteomes" id="UP000694865">
    <property type="component" value="Unplaced"/>
</dbReference>
<dbReference type="InterPro" id="IPR019734">
    <property type="entry name" value="TPR_rpt"/>
</dbReference>
<organism evidence="6 7">
    <name type="scientific">Saccoglossus kowalevskii</name>
    <name type="common">Acorn worm</name>
    <dbReference type="NCBI Taxonomy" id="10224"/>
    <lineage>
        <taxon>Eukaryota</taxon>
        <taxon>Metazoa</taxon>
        <taxon>Hemichordata</taxon>
        <taxon>Enteropneusta</taxon>
        <taxon>Harrimaniidae</taxon>
        <taxon>Saccoglossus</taxon>
    </lineage>
</organism>
<protein>
    <submittedName>
        <fullName evidence="7">Suppressor of G2 allele of SKP1 homolog</fullName>
    </submittedName>
</protein>
<feature type="repeat" description="TPR" evidence="2">
    <location>
        <begin position="68"/>
        <end position="101"/>
    </location>
</feature>
<dbReference type="Pfam" id="PF04969">
    <property type="entry name" value="CS"/>
    <property type="match status" value="1"/>
</dbReference>
<feature type="region of interest" description="Disordered" evidence="3">
    <location>
        <begin position="121"/>
        <end position="173"/>
    </location>
</feature>
<evidence type="ECO:0000313" key="7">
    <source>
        <dbReference type="RefSeq" id="XP_002731519.2"/>
    </source>
</evidence>
<feature type="repeat" description="TPR" evidence="2">
    <location>
        <begin position="34"/>
        <end position="67"/>
    </location>
</feature>
<evidence type="ECO:0000313" key="6">
    <source>
        <dbReference type="Proteomes" id="UP000694865"/>
    </source>
</evidence>
<dbReference type="PROSITE" id="PS50005">
    <property type="entry name" value="TPR"/>
    <property type="match status" value="2"/>
</dbReference>
<dbReference type="Pfam" id="PF13432">
    <property type="entry name" value="TPR_16"/>
    <property type="match status" value="1"/>
</dbReference>
<evidence type="ECO:0000259" key="4">
    <source>
        <dbReference type="PROSITE" id="PS51048"/>
    </source>
</evidence>
<dbReference type="SUPFAM" id="SSF49764">
    <property type="entry name" value="HSP20-like chaperones"/>
    <property type="match status" value="1"/>
</dbReference>
<dbReference type="GeneID" id="100367860"/>
<dbReference type="Gene3D" id="2.60.40.790">
    <property type="match status" value="1"/>
</dbReference>
<name>A0ABM0GJZ0_SACKO</name>
<dbReference type="PANTHER" id="PTHR45862">
    <property type="entry name" value="PROTEIN SGT1 HOMOLOG"/>
    <property type="match status" value="1"/>
</dbReference>